<comment type="caution">
    <text evidence="3">The sequence shown here is derived from an EMBL/GenBank/DDBJ whole genome shotgun (WGS) entry which is preliminary data.</text>
</comment>
<feature type="compositionally biased region" description="Polar residues" evidence="1">
    <location>
        <begin position="131"/>
        <end position="142"/>
    </location>
</feature>
<evidence type="ECO:0000259" key="2">
    <source>
        <dbReference type="Pfam" id="PF20231"/>
    </source>
</evidence>
<feature type="domain" description="DUF6589" evidence="2">
    <location>
        <begin position="459"/>
        <end position="896"/>
    </location>
</feature>
<dbReference type="Gene3D" id="3.30.40.10">
    <property type="entry name" value="Zinc/RING finger domain, C3HC4 (zinc finger)"/>
    <property type="match status" value="1"/>
</dbReference>
<evidence type="ECO:0000256" key="1">
    <source>
        <dbReference type="SAM" id="MobiDB-lite"/>
    </source>
</evidence>
<name>A0AAW0WXZ1_CHEQU</name>
<reference evidence="3 4" key="1">
    <citation type="journal article" date="2024" name="BMC Genomics">
        <title>Genome assembly of redclaw crayfish (Cherax quadricarinatus) provides insights into its immune adaptation and hypoxia tolerance.</title>
        <authorList>
            <person name="Liu Z."/>
            <person name="Zheng J."/>
            <person name="Li H."/>
            <person name="Fang K."/>
            <person name="Wang S."/>
            <person name="He J."/>
            <person name="Zhou D."/>
            <person name="Weng S."/>
            <person name="Chi M."/>
            <person name="Gu Z."/>
            <person name="He J."/>
            <person name="Li F."/>
            <person name="Wang M."/>
        </authorList>
    </citation>
    <scope>NUCLEOTIDE SEQUENCE [LARGE SCALE GENOMIC DNA]</scope>
    <source>
        <strain evidence="3">ZL_2023a</strain>
    </source>
</reference>
<dbReference type="Proteomes" id="UP001445076">
    <property type="component" value="Unassembled WGS sequence"/>
</dbReference>
<feature type="region of interest" description="Disordered" evidence="1">
    <location>
        <begin position="131"/>
        <end position="156"/>
    </location>
</feature>
<dbReference type="InterPro" id="IPR013083">
    <property type="entry name" value="Znf_RING/FYVE/PHD"/>
</dbReference>
<sequence>MADTLSSNFCSLCGYSFDRFGSDKLNIRTSLASPVVEQSGLLEMLDITVAPLRKELVFICYSCRTVFSNYTTAKTNFKFREMEALKLLTEPMEANEQGQLPFVPYLKRKCLHRPNSELMLLRPSKIQKIDSSAAESKSSPGQSPEKKEPKVQPVEEVLDDTQNVNNGQAKKGEAGVRPSKTGAFRFEAMELLENGHYRASIRKLWGRSKSFRTSCLSFLAIVIKRETRNLLKHGTLFTKKFDGNTIKDVSWGPTMNKVSQVAPTTLHILFALLGLDMRRASQEAKEAKQNLAGCMLSMALYKRYKRRANFIPLLHSLYLHNIGTPLSVNRVLHQLGLTVPAFKLPALFKLISTSNSEVTQLWKKELELAIEIVHRKPEATPKKYYAERRKQRSVLPKPTSVTSYGLCWDSIQYPGHSSKGRKENPDPLMAQVYAVKNRVPFMMTYKNTDTRLADNISYEEFVPDSEDLIRIREQMKKEVQRVLIKYNSTFEDLSVVEKHQYSNFMMQKSEIVDLGAVFRSPADNGSVASLMKDMKGYMAYDEGEPIPLCIFGGQESVERMVCAKDVMSCFSEKLDRLDGLEPAITDFGRQILLAKDIIKTFFPNGLAKEFGNLHHLCESEKTLLKRCEELDFNAICIILEIVAHSYIVAMAENKLFMANRSQLTTDEKQIILEKVSEEIVADIWPNVDTSSLDIVRQGNEPVRDGECTFGDCVNFRDKARLPCSERCGRPFYFCCKKPLNDGLVECARRENCPRGAWFHLNKKCSGLVEAPEDDWLCSTCAHKRRMATLLEKTDGLWEYHRGLLWYCLFFWVGHSAEKQGNGWLLHAVWKVSMPLFETRGYSDYLHQGYSFLSGVAGRIPRLAAHDTVHNRTVNVKGGANNNMSWDRAVELFNRELLRQPALHKRKKNCIAPSKAIGCWIQSINQAWEKEICNEPDIKEKDRTKIIREYVAFMNSLNILRKIPGRKSCKDVNYSHIIWIKNPNGFIETLKELSEKDVSRQMNERESDVLE</sequence>
<dbReference type="InterPro" id="IPR046496">
    <property type="entry name" value="DUF6589"/>
</dbReference>
<proteinExistence type="predicted"/>
<protein>
    <recommendedName>
        <fullName evidence="2">DUF6589 domain-containing protein</fullName>
    </recommendedName>
</protein>
<dbReference type="EMBL" id="JARKIK010000058">
    <property type="protein sequence ID" value="KAK8732113.1"/>
    <property type="molecule type" value="Genomic_DNA"/>
</dbReference>
<evidence type="ECO:0000313" key="3">
    <source>
        <dbReference type="EMBL" id="KAK8732113.1"/>
    </source>
</evidence>
<organism evidence="3 4">
    <name type="scientific">Cherax quadricarinatus</name>
    <name type="common">Australian red claw crayfish</name>
    <dbReference type="NCBI Taxonomy" id="27406"/>
    <lineage>
        <taxon>Eukaryota</taxon>
        <taxon>Metazoa</taxon>
        <taxon>Ecdysozoa</taxon>
        <taxon>Arthropoda</taxon>
        <taxon>Crustacea</taxon>
        <taxon>Multicrustacea</taxon>
        <taxon>Malacostraca</taxon>
        <taxon>Eumalacostraca</taxon>
        <taxon>Eucarida</taxon>
        <taxon>Decapoda</taxon>
        <taxon>Pleocyemata</taxon>
        <taxon>Astacidea</taxon>
        <taxon>Parastacoidea</taxon>
        <taxon>Parastacidae</taxon>
        <taxon>Cherax</taxon>
    </lineage>
</organism>
<gene>
    <name evidence="3" type="ORF">OTU49_007186</name>
</gene>
<dbReference type="Pfam" id="PF20231">
    <property type="entry name" value="DUF6589"/>
    <property type="match status" value="1"/>
</dbReference>
<dbReference type="AlphaFoldDB" id="A0AAW0WXZ1"/>
<evidence type="ECO:0000313" key="4">
    <source>
        <dbReference type="Proteomes" id="UP001445076"/>
    </source>
</evidence>
<keyword evidence="4" id="KW-1185">Reference proteome</keyword>
<accession>A0AAW0WXZ1</accession>